<dbReference type="AlphaFoldDB" id="A0A2R4WXF7"/>
<protein>
    <submittedName>
        <fullName evidence="2">Alpha/beta hydrolase</fullName>
    </submittedName>
</protein>
<keyword evidence="2" id="KW-0378">Hydrolase</keyword>
<evidence type="ECO:0000313" key="2">
    <source>
        <dbReference type="EMBL" id="AWB26227.1"/>
    </source>
</evidence>
<dbReference type="Pfam" id="PF12697">
    <property type="entry name" value="Abhydrolase_6"/>
    <property type="match status" value="1"/>
</dbReference>
<dbReference type="RefSeq" id="WP_108380596.1">
    <property type="nucleotide sequence ID" value="NZ_CP028858.1"/>
</dbReference>
<dbReference type="InterPro" id="IPR000073">
    <property type="entry name" value="AB_hydrolase_1"/>
</dbReference>
<feature type="domain" description="AB hydrolase-1" evidence="1">
    <location>
        <begin position="28"/>
        <end position="238"/>
    </location>
</feature>
<dbReference type="Gene3D" id="3.40.50.1820">
    <property type="entry name" value="alpha/beta hydrolase"/>
    <property type="match status" value="1"/>
</dbReference>
<organism evidence="2 3">
    <name type="scientific">Halococcoides cellulosivorans</name>
    <dbReference type="NCBI Taxonomy" id="1679096"/>
    <lineage>
        <taxon>Archaea</taxon>
        <taxon>Methanobacteriati</taxon>
        <taxon>Methanobacteriota</taxon>
        <taxon>Stenosarchaea group</taxon>
        <taxon>Halobacteria</taxon>
        <taxon>Halobacteriales</taxon>
        <taxon>Haloarculaceae</taxon>
        <taxon>Halococcoides</taxon>
    </lineage>
</organism>
<keyword evidence="3" id="KW-1185">Reference proteome</keyword>
<accession>A0A2R4WXF7</accession>
<dbReference type="Proteomes" id="UP000244727">
    <property type="component" value="Chromosome"/>
</dbReference>
<evidence type="ECO:0000313" key="3">
    <source>
        <dbReference type="Proteomes" id="UP000244727"/>
    </source>
</evidence>
<proteinExistence type="predicted"/>
<reference evidence="2 3" key="1">
    <citation type="submission" date="2018-04" db="EMBL/GenBank/DDBJ databases">
        <title>Halococcoides cellulosivorans gen. nov., sp. nov., an extremely halophilic cellulose-utilizing haloarchaeon from hypersaline lakes.</title>
        <authorList>
            <person name="Sorokin D.Y."/>
            <person name="Toshchakov S.V."/>
            <person name="Samarov N.I."/>
            <person name="Korzhenkov A."/>
            <person name="Kublanov I.V."/>
        </authorList>
    </citation>
    <scope>NUCLEOTIDE SEQUENCE [LARGE SCALE GENOMIC DNA]</scope>
    <source>
        <strain evidence="2 3">HArcel1</strain>
    </source>
</reference>
<dbReference type="GeneID" id="36510856"/>
<evidence type="ECO:0000259" key="1">
    <source>
        <dbReference type="Pfam" id="PF12697"/>
    </source>
</evidence>
<dbReference type="EMBL" id="CP028858">
    <property type="protein sequence ID" value="AWB26227.1"/>
    <property type="molecule type" value="Genomic_DNA"/>
</dbReference>
<dbReference type="InterPro" id="IPR029058">
    <property type="entry name" value="AB_hydrolase_fold"/>
</dbReference>
<dbReference type="GO" id="GO:0016787">
    <property type="term" value="F:hydrolase activity"/>
    <property type="evidence" value="ECO:0007669"/>
    <property type="project" value="UniProtKB-KW"/>
</dbReference>
<sequence>MPTTTRDGRTIRFATAGAGPTVAFVGDAGLGAWLWSAVQGKLTGPYQTVVWDGPGVGESDVGPISIATLRKDLATVLRESGAEQAHLIGAGLGGVVALEAARREDRVQSVIALGTALDPNLDDLWAPPDDPEALAAATRAHLGTDPPADWLDRIVAWRAADDAEEGAADQYREAWEAATLADPYEITTPALLGGAVADRVAPADAVGDLAADLPRGEYREFAGGHLFPVARGRAVADVAVDWLTAHSDRESDRRSGDF</sequence>
<name>A0A2R4WXF7_9EURY</name>
<gene>
    <name evidence="2" type="ORF">HARCEL1_00075</name>
</gene>
<dbReference type="SUPFAM" id="SSF53474">
    <property type="entry name" value="alpha/beta-Hydrolases"/>
    <property type="match status" value="1"/>
</dbReference>
<dbReference type="KEGG" id="harc:HARCEL1_00075"/>